<name>A0AAE3P3Y1_9BACT</name>
<dbReference type="InterPro" id="IPR005651">
    <property type="entry name" value="Trm112-like"/>
</dbReference>
<dbReference type="AlphaFoldDB" id="A0AAE3P3Y1"/>
<reference evidence="1" key="1">
    <citation type="submission" date="2022-11" db="EMBL/GenBank/DDBJ databases">
        <title>Candidatus Alkanophaga archaea from heated hydrothermal vent sediment oxidize petroleum alkanes.</title>
        <authorList>
            <person name="Zehnle H."/>
            <person name="Laso-Perez R."/>
            <person name="Lipp J."/>
            <person name="Teske A."/>
            <person name="Wegener G."/>
        </authorList>
    </citation>
    <scope>NUCLEOTIDE SEQUENCE</scope>
    <source>
        <strain evidence="1">MCA70</strain>
    </source>
</reference>
<evidence type="ECO:0000313" key="2">
    <source>
        <dbReference type="Proteomes" id="UP001144110"/>
    </source>
</evidence>
<protein>
    <submittedName>
        <fullName evidence="1">RNA methyltransferase activator Trm112/YbaR</fullName>
    </submittedName>
</protein>
<dbReference type="Proteomes" id="UP001144110">
    <property type="component" value="Unassembled WGS sequence"/>
</dbReference>
<keyword evidence="1" id="KW-0808">Transferase</keyword>
<dbReference type="GO" id="GO:0032259">
    <property type="term" value="P:methylation"/>
    <property type="evidence" value="ECO:0007669"/>
    <property type="project" value="UniProtKB-KW"/>
</dbReference>
<organism evidence="1 2">
    <name type="scientific">Candidatus Thermodesulfobacterium syntrophicum</name>
    <dbReference type="NCBI Taxonomy" id="3060442"/>
    <lineage>
        <taxon>Bacteria</taxon>
        <taxon>Pseudomonadati</taxon>
        <taxon>Thermodesulfobacteriota</taxon>
        <taxon>Thermodesulfobacteria</taxon>
        <taxon>Thermodesulfobacteriales</taxon>
        <taxon>Thermodesulfobacteriaceae</taxon>
        <taxon>Thermodesulfobacterium</taxon>
    </lineage>
</organism>
<dbReference type="SUPFAM" id="SSF158997">
    <property type="entry name" value="Trm112p-like"/>
    <property type="match status" value="1"/>
</dbReference>
<dbReference type="GO" id="GO:0008168">
    <property type="term" value="F:methyltransferase activity"/>
    <property type="evidence" value="ECO:0007669"/>
    <property type="project" value="UniProtKB-KW"/>
</dbReference>
<dbReference type="EMBL" id="JAPHEG010000002">
    <property type="protein sequence ID" value="MDF2953195.1"/>
    <property type="molecule type" value="Genomic_DNA"/>
</dbReference>
<accession>A0AAE3P3Y1</accession>
<dbReference type="Pfam" id="PF03966">
    <property type="entry name" value="Trm112p"/>
    <property type="match status" value="1"/>
</dbReference>
<sequence length="68" mass="7889">MEKAKIQEYLKVLACPKCKGELIYKIYSKKEGFYCEKCKLFYPIVEDIPVMLIEEAINLPASEKNESP</sequence>
<dbReference type="Gene3D" id="2.20.25.10">
    <property type="match status" value="1"/>
</dbReference>
<comment type="caution">
    <text evidence="1">The sequence shown here is derived from an EMBL/GenBank/DDBJ whole genome shotgun (WGS) entry which is preliminary data.</text>
</comment>
<proteinExistence type="predicted"/>
<keyword evidence="1" id="KW-0489">Methyltransferase</keyword>
<evidence type="ECO:0000313" key="1">
    <source>
        <dbReference type="EMBL" id="MDF2953195.1"/>
    </source>
</evidence>
<gene>
    <name evidence="1" type="ORF">OD816_000440</name>
</gene>